<evidence type="ECO:0000256" key="9">
    <source>
        <dbReference type="RuleBase" id="RU004395"/>
    </source>
</evidence>
<evidence type="ECO:0000256" key="8">
    <source>
        <dbReference type="HAMAP-Rule" id="MF_00107"/>
    </source>
</evidence>
<evidence type="ECO:0000313" key="13">
    <source>
        <dbReference type="Proteomes" id="UP000009229"/>
    </source>
</evidence>
<feature type="binding site" evidence="8">
    <location>
        <position position="186"/>
    </location>
    <ligand>
        <name>4-CDP-2-C-methyl-D-erythritol 2-phosphate</name>
        <dbReference type="ChEBI" id="CHEBI:57919"/>
    </ligand>
</feature>
<dbReference type="Gene3D" id="3.30.1330.50">
    <property type="entry name" value="2-C-methyl-D-erythritol 2,4-cyclodiphosphate synthase"/>
    <property type="match status" value="1"/>
</dbReference>
<dbReference type="GO" id="GO:0046872">
    <property type="term" value="F:metal ion binding"/>
    <property type="evidence" value="ECO:0007669"/>
    <property type="project" value="UniProtKB-KW"/>
</dbReference>
<dbReference type="InterPro" id="IPR020555">
    <property type="entry name" value="MECDP_synthase_CS"/>
</dbReference>
<dbReference type="InterPro" id="IPR036571">
    <property type="entry name" value="MECDP_synthase_sf"/>
</dbReference>
<keyword evidence="13" id="KW-1185">Reference proteome</keyword>
<comment type="pathway">
    <text evidence="2 8">Isoprenoid biosynthesis; isopentenyl diphosphate biosynthesis via DXP pathway; isopentenyl diphosphate from 1-deoxy-D-xylulose 5-phosphate: step 4/6.</text>
</comment>
<feature type="binding site" evidence="8">
    <location>
        <position position="89"/>
    </location>
    <ligand>
        <name>a divalent metal cation</name>
        <dbReference type="ChEBI" id="CHEBI:60240"/>
    </ligand>
</feature>
<gene>
    <name evidence="8" type="primary">ispF</name>
    <name evidence="12" type="ordered locus">Desku_3146</name>
</gene>
<dbReference type="PROSITE" id="PS01350">
    <property type="entry name" value="ISPF"/>
    <property type="match status" value="1"/>
</dbReference>
<comment type="cofactor">
    <cofactor evidence="8">
        <name>a divalent metal cation</name>
        <dbReference type="ChEBI" id="CHEBI:60240"/>
    </cofactor>
    <text evidence="8">Binds 1 divalent metal cation per subunit.</text>
</comment>
<dbReference type="PANTHER" id="PTHR43181">
    <property type="entry name" value="2-C-METHYL-D-ERYTHRITOL 2,4-CYCLODIPHOSPHATE SYNTHASE, CHLOROPLASTIC"/>
    <property type="match status" value="1"/>
</dbReference>
<feature type="binding site" evidence="8">
    <location>
        <begin position="55"/>
        <end position="57"/>
    </location>
    <ligand>
        <name>4-CDP-2-C-methyl-D-erythritol 2-phosphate</name>
        <dbReference type="ChEBI" id="CHEBI:57919"/>
    </ligand>
</feature>
<dbReference type="InterPro" id="IPR003526">
    <property type="entry name" value="MECDP_synthase"/>
</dbReference>
<dbReference type="EMBL" id="CP002770">
    <property type="protein sequence ID" value="AEG16640.1"/>
    <property type="molecule type" value="Genomic_DNA"/>
</dbReference>
<keyword evidence="5 8" id="KW-0479">Metal-binding</keyword>
<dbReference type="SUPFAM" id="SSF69765">
    <property type="entry name" value="IpsF-like"/>
    <property type="match status" value="1"/>
</dbReference>
<dbReference type="GO" id="GO:0016114">
    <property type="term" value="P:terpenoid biosynthetic process"/>
    <property type="evidence" value="ECO:0007669"/>
    <property type="project" value="InterPro"/>
</dbReference>
<dbReference type="PANTHER" id="PTHR43181:SF1">
    <property type="entry name" value="2-C-METHYL-D-ERYTHRITOL 2,4-CYCLODIPHOSPHATE SYNTHASE, CHLOROPLASTIC"/>
    <property type="match status" value="1"/>
</dbReference>
<keyword evidence="10" id="KW-0472">Membrane</keyword>
<feature type="binding site" evidence="8">
    <location>
        <begin position="81"/>
        <end position="82"/>
    </location>
    <ligand>
        <name>4-CDP-2-C-methyl-D-erythritol 2-phosphate</name>
        <dbReference type="ChEBI" id="CHEBI:57919"/>
    </ligand>
</feature>
<comment type="caution">
    <text evidence="8">Lacks conserved residue(s) required for the propagation of feature annotation.</text>
</comment>
<dbReference type="AlphaFoldDB" id="A0AAU8PGR9"/>
<dbReference type="KEGG" id="dku:Desku_3146"/>
<dbReference type="FunFam" id="3.30.1330.50:FF:000001">
    <property type="entry name" value="2-C-methyl-D-erythritol 2,4-cyclodiphosphate synthase"/>
    <property type="match status" value="1"/>
</dbReference>
<evidence type="ECO:0000256" key="10">
    <source>
        <dbReference type="SAM" id="Phobius"/>
    </source>
</evidence>
<dbReference type="HAMAP" id="MF_00107">
    <property type="entry name" value="IspF"/>
    <property type="match status" value="1"/>
</dbReference>
<evidence type="ECO:0000313" key="12">
    <source>
        <dbReference type="EMBL" id="AEG16640.1"/>
    </source>
</evidence>
<feature type="binding site" evidence="8">
    <location>
        <begin position="103"/>
        <end position="105"/>
    </location>
    <ligand>
        <name>4-CDP-2-C-methyl-D-erythritol 2-phosphate</name>
        <dbReference type="ChEBI" id="CHEBI:57919"/>
    </ligand>
</feature>
<keyword evidence="10" id="KW-1133">Transmembrane helix</keyword>
<evidence type="ECO:0000256" key="6">
    <source>
        <dbReference type="ARBA" id="ARBA00023229"/>
    </source>
</evidence>
<keyword evidence="6 8" id="KW-0414">Isoprene biosynthesis</keyword>
<evidence type="ECO:0000256" key="5">
    <source>
        <dbReference type="ARBA" id="ARBA00022723"/>
    </source>
</evidence>
<reference evidence="13" key="1">
    <citation type="submission" date="2011-05" db="EMBL/GenBank/DDBJ databases">
        <title>Complete sequence of Desulfotomaculum kuznetsovii DSM 6115.</title>
        <authorList>
            <person name="Lucas S."/>
            <person name="Han J."/>
            <person name="Lapidus A."/>
            <person name="Cheng J.-F."/>
            <person name="Goodwin L."/>
            <person name="Pitluck S."/>
            <person name="Peters L."/>
            <person name="Mikhailova N."/>
            <person name="Lu M."/>
            <person name="Saunders E."/>
            <person name="Han C."/>
            <person name="Tapia R."/>
            <person name="Land M."/>
            <person name="Hauser L."/>
            <person name="Kyrpides N."/>
            <person name="Ivanova N."/>
            <person name="Pagani I."/>
            <person name="Nazina T."/>
            <person name="Ivanova A."/>
            <person name="Parshina S."/>
            <person name="Kuever J."/>
            <person name="Muyzer G."/>
            <person name="Plugge C."/>
            <person name="Stams A."/>
            <person name="Woyke T."/>
        </authorList>
    </citation>
    <scope>NUCLEOTIDE SEQUENCE [LARGE SCALE GENOMIC DNA]</scope>
    <source>
        <strain evidence="13">DSM 6115 / VKM B-1805 / 17</strain>
    </source>
</reference>
<dbReference type="Proteomes" id="UP000009229">
    <property type="component" value="Chromosome"/>
</dbReference>
<sequence length="204" mass="21660">MTLIAQIVNFIILVAVAFAAVYFIVRILFREFHKQSKAAAIFTPLAPLRVGLGYDVHRLVAGRPLILGGVNVPFDRGLEGHSDADVLVHAVMDALLGAAGQGDIGRHFPDRDPQYAGISSLLLLERVGRLLAEQGYRVNNVDAVVVAQAPRLAGYIPDMVQHIAHALNIDAKCVNVKATTTEGLGFTGTGEGIAAYAVATVVSP</sequence>
<evidence type="ECO:0000256" key="1">
    <source>
        <dbReference type="ARBA" id="ARBA00000200"/>
    </source>
</evidence>
<dbReference type="GO" id="GO:0008685">
    <property type="term" value="F:2-C-methyl-D-erythritol 2,4-cyclodiphosphate synthase activity"/>
    <property type="evidence" value="ECO:0007669"/>
    <property type="project" value="UniProtKB-UniRule"/>
</dbReference>
<name>A0AAU8PGR9_DESK7</name>
<evidence type="ECO:0000256" key="4">
    <source>
        <dbReference type="ARBA" id="ARBA00012579"/>
    </source>
</evidence>
<comment type="function">
    <text evidence="8">Involved in the biosynthesis of isopentenyl diphosphate (IPP) and dimethylallyl diphosphate (DMAPP), two major building blocks of isoprenoid compounds. Catalyzes the conversion of 4-diphosphocytidyl-2-C-methyl-D-erythritol 2-phosphate (CDP-ME2P) to 2-C-methyl-D-erythritol 2,4-cyclodiphosphate (ME-CPP) with a corresponding release of cytidine 5-monophosphate (CMP).</text>
</comment>
<feature type="transmembrane region" description="Helical" evidence="10">
    <location>
        <begin position="6"/>
        <end position="29"/>
    </location>
</feature>
<proteinExistence type="inferred from homology"/>
<feature type="site" description="Transition state stabilizer" evidence="8">
    <location>
        <position position="81"/>
    </location>
</feature>
<accession>A0AAU8PGR9</accession>
<feature type="binding site" evidence="8">
    <location>
        <position position="57"/>
    </location>
    <ligand>
        <name>a divalent metal cation</name>
        <dbReference type="ChEBI" id="CHEBI:60240"/>
    </ligand>
</feature>
<keyword evidence="7 8" id="KW-0456">Lyase</keyword>
<feature type="binding site" evidence="8">
    <location>
        <begin position="108"/>
        <end position="112"/>
    </location>
    <ligand>
        <name>4-CDP-2-C-methyl-D-erythritol 2-phosphate</name>
        <dbReference type="ChEBI" id="CHEBI:57919"/>
    </ligand>
</feature>
<comment type="subunit">
    <text evidence="8">Homotrimer.</text>
</comment>
<evidence type="ECO:0000256" key="2">
    <source>
        <dbReference type="ARBA" id="ARBA00004709"/>
    </source>
</evidence>
<dbReference type="Pfam" id="PF02542">
    <property type="entry name" value="YgbB"/>
    <property type="match status" value="1"/>
</dbReference>
<dbReference type="CDD" id="cd00554">
    <property type="entry name" value="MECDP_synthase"/>
    <property type="match status" value="1"/>
</dbReference>
<dbReference type="GO" id="GO:0019288">
    <property type="term" value="P:isopentenyl diphosphate biosynthetic process, methylerythritol 4-phosphate pathway"/>
    <property type="evidence" value="ECO:0007669"/>
    <property type="project" value="UniProtKB-UniRule"/>
</dbReference>
<comment type="similarity">
    <text evidence="3 8 9">Belongs to the IspF family.</text>
</comment>
<organism evidence="12 13">
    <name type="scientific">Desulfofundulus kuznetsovii (strain DSM 6115 / VKM B-1805 / 17)</name>
    <name type="common">Desulfotomaculum kuznetsovii</name>
    <dbReference type="NCBI Taxonomy" id="760568"/>
    <lineage>
        <taxon>Bacteria</taxon>
        <taxon>Bacillati</taxon>
        <taxon>Bacillota</taxon>
        <taxon>Clostridia</taxon>
        <taxon>Eubacteriales</taxon>
        <taxon>Peptococcaceae</taxon>
        <taxon>Desulfofundulus</taxon>
    </lineage>
</organism>
<protein>
    <recommendedName>
        <fullName evidence="4 8">2-C-methyl-D-erythritol 2,4-cyclodiphosphate synthase</fullName>
        <shortName evidence="8">MECDP-synthase</shortName>
        <shortName evidence="8">MECPP-synthase</shortName>
        <shortName evidence="8">MECPS</shortName>
        <ecNumber evidence="4 8">4.6.1.12</ecNumber>
    </recommendedName>
</protein>
<feature type="site" description="Transition state stabilizer" evidence="8">
    <location>
        <position position="180"/>
    </location>
</feature>
<dbReference type="NCBIfam" id="TIGR00151">
    <property type="entry name" value="ispF"/>
    <property type="match status" value="1"/>
</dbReference>
<evidence type="ECO:0000256" key="3">
    <source>
        <dbReference type="ARBA" id="ARBA00008480"/>
    </source>
</evidence>
<feature type="binding site" evidence="8">
    <location>
        <position position="55"/>
    </location>
    <ligand>
        <name>a divalent metal cation</name>
        <dbReference type="ChEBI" id="CHEBI:60240"/>
    </ligand>
</feature>
<evidence type="ECO:0000256" key="7">
    <source>
        <dbReference type="ARBA" id="ARBA00023239"/>
    </source>
</evidence>
<evidence type="ECO:0000259" key="11">
    <source>
        <dbReference type="Pfam" id="PF02542"/>
    </source>
</evidence>
<feature type="binding site" evidence="8">
    <location>
        <begin position="179"/>
        <end position="182"/>
    </location>
    <ligand>
        <name>4-CDP-2-C-methyl-D-erythritol 2-phosphate</name>
        <dbReference type="ChEBI" id="CHEBI:57919"/>
    </ligand>
</feature>
<comment type="catalytic activity">
    <reaction evidence="1 8 9">
        <text>4-CDP-2-C-methyl-D-erythritol 2-phosphate = 2-C-methyl-D-erythritol 2,4-cyclic diphosphate + CMP</text>
        <dbReference type="Rhea" id="RHEA:23864"/>
        <dbReference type="ChEBI" id="CHEBI:57919"/>
        <dbReference type="ChEBI" id="CHEBI:58483"/>
        <dbReference type="ChEBI" id="CHEBI:60377"/>
        <dbReference type="EC" id="4.6.1.12"/>
    </reaction>
</comment>
<dbReference type="EC" id="4.6.1.12" evidence="4 8"/>
<keyword evidence="10" id="KW-0812">Transmembrane</keyword>
<feature type="domain" description="2-C-methyl-D-erythritol 2,4-cyclodiphosphate synthase" evidence="11">
    <location>
        <begin position="48"/>
        <end position="201"/>
    </location>
</feature>